<dbReference type="EMBL" id="UYRU01057949">
    <property type="protein sequence ID" value="VDN13989.1"/>
    <property type="molecule type" value="Genomic_DNA"/>
</dbReference>
<evidence type="ECO:0000313" key="3">
    <source>
        <dbReference type="Proteomes" id="UP000281553"/>
    </source>
</evidence>
<dbReference type="AlphaFoldDB" id="A0A3P7NZE8"/>
<feature type="region of interest" description="Disordered" evidence="1">
    <location>
        <begin position="48"/>
        <end position="68"/>
    </location>
</feature>
<keyword evidence="3" id="KW-1185">Reference proteome</keyword>
<dbReference type="Proteomes" id="UP000281553">
    <property type="component" value="Unassembled WGS sequence"/>
</dbReference>
<reference evidence="2 3" key="1">
    <citation type="submission" date="2018-11" db="EMBL/GenBank/DDBJ databases">
        <authorList>
            <consortium name="Pathogen Informatics"/>
        </authorList>
    </citation>
    <scope>NUCLEOTIDE SEQUENCE [LARGE SCALE GENOMIC DNA]</scope>
</reference>
<evidence type="ECO:0000256" key="1">
    <source>
        <dbReference type="SAM" id="MobiDB-lite"/>
    </source>
</evidence>
<evidence type="ECO:0000313" key="2">
    <source>
        <dbReference type="EMBL" id="VDN13989.1"/>
    </source>
</evidence>
<name>A0A3P7NZE8_DIBLA</name>
<proteinExistence type="predicted"/>
<accession>A0A3P7NZE8</accession>
<gene>
    <name evidence="2" type="ORF">DILT_LOCUS9820</name>
</gene>
<protein>
    <submittedName>
        <fullName evidence="2">Uncharacterized protein</fullName>
    </submittedName>
</protein>
<organism evidence="2 3">
    <name type="scientific">Dibothriocephalus latus</name>
    <name type="common">Fish tapeworm</name>
    <name type="synonym">Diphyllobothrium latum</name>
    <dbReference type="NCBI Taxonomy" id="60516"/>
    <lineage>
        <taxon>Eukaryota</taxon>
        <taxon>Metazoa</taxon>
        <taxon>Spiralia</taxon>
        <taxon>Lophotrochozoa</taxon>
        <taxon>Platyhelminthes</taxon>
        <taxon>Cestoda</taxon>
        <taxon>Eucestoda</taxon>
        <taxon>Diphyllobothriidea</taxon>
        <taxon>Diphyllobothriidae</taxon>
        <taxon>Dibothriocephalus</taxon>
    </lineage>
</organism>
<sequence length="248" mass="28218">MFLLEEDRLFNFPRHVGTACYVSGIHTINKSRQLTYFESSLGYTPINTKEEDRCSSGASDPQAQPAGVMKPRIKRALKAPVVDCQSLTMEGYHCSGEVNKDERLDSESISLTNVTDLGTLHASFTASETERAWVTSPMWKGLKWDNHHAEEEDEDTLTSVTELSEGTCLTQSPEAKELLFLHEEAITNEFMEMDNHHAQEEDEDTLTSVTEFPEESCLIQSPETKELLFLHEETVPKEFMELGMWTFW</sequence>